<reference evidence="2 3" key="1">
    <citation type="submission" date="2019-01" db="EMBL/GenBank/DDBJ databases">
        <title>Genome sequences of marine Pseudoalteromonas species.</title>
        <authorList>
            <person name="Boraston A.B."/>
            <person name="Hehemann J.-H."/>
            <person name="Vickers C.J."/>
            <person name="Salama-Alber O."/>
            <person name="Abe K."/>
            <person name="Hettle A.J."/>
        </authorList>
    </citation>
    <scope>NUCLEOTIDE SEQUENCE [LARGE SCALE GENOMIC DNA]</scope>
    <source>
        <strain evidence="2 3">PS47</strain>
    </source>
</reference>
<evidence type="ECO:0000256" key="1">
    <source>
        <dbReference type="SAM" id="Phobius"/>
    </source>
</evidence>
<keyword evidence="1" id="KW-0472">Membrane</keyword>
<dbReference type="EMBL" id="SEUJ01000040">
    <property type="protein sequence ID" value="KAA1166114.1"/>
    <property type="molecule type" value="Genomic_DNA"/>
</dbReference>
<proteinExistence type="predicted"/>
<evidence type="ECO:0000313" key="2">
    <source>
        <dbReference type="EMBL" id="KAA1166114.1"/>
    </source>
</evidence>
<feature type="transmembrane region" description="Helical" evidence="1">
    <location>
        <begin position="251"/>
        <end position="273"/>
    </location>
</feature>
<comment type="caution">
    <text evidence="2">The sequence shown here is derived from an EMBL/GenBank/DDBJ whole genome shotgun (WGS) entry which is preliminary data.</text>
</comment>
<keyword evidence="1" id="KW-0812">Transmembrane</keyword>
<keyword evidence="3" id="KW-1185">Reference proteome</keyword>
<protein>
    <recommendedName>
        <fullName evidence="4">Glycosyltransferase</fullName>
    </recommendedName>
</protein>
<accession>A0ABQ6RN95</accession>
<gene>
    <name evidence="2" type="ORF">EU509_00675</name>
</gene>
<name>A0ABQ6RN95_9GAMM</name>
<dbReference type="SUPFAM" id="SSF53448">
    <property type="entry name" value="Nucleotide-diphospho-sugar transferases"/>
    <property type="match status" value="1"/>
</dbReference>
<dbReference type="Proteomes" id="UP000322915">
    <property type="component" value="Unassembled WGS sequence"/>
</dbReference>
<dbReference type="Gene3D" id="3.90.550.10">
    <property type="entry name" value="Spore Coat Polysaccharide Biosynthesis Protein SpsA, Chain A"/>
    <property type="match status" value="1"/>
</dbReference>
<sequence>MVYIILPVFKRVSLTNSFIESVRGASNVDVRFVIVDDETSIYSNYEQFKTNDDVIALKTTGDVWWCKTVFIGIEYLIDTIPSDEFPDDIIIIANNDVRVQSNTFNILDMLDDNCILHPLTRLKDTGFVVSSGCKVLSWFPYITKHNFNIQKELIDVDMLTARFLCMKGAVLLKNGNISDQLLQYHGDSEFTLRAKLNGINNYIVTNIIVTLDDNDNSAINQKSITNYFKSSFNETKSNSIKQKYLFLRCNFGVVKSLLIALSMFINGLVKVFLRKVRG</sequence>
<evidence type="ECO:0000313" key="3">
    <source>
        <dbReference type="Proteomes" id="UP000322915"/>
    </source>
</evidence>
<organism evidence="2 3">
    <name type="scientific">Pseudoalteromonas fuliginea</name>
    <dbReference type="NCBI Taxonomy" id="1872678"/>
    <lineage>
        <taxon>Bacteria</taxon>
        <taxon>Pseudomonadati</taxon>
        <taxon>Pseudomonadota</taxon>
        <taxon>Gammaproteobacteria</taxon>
        <taxon>Alteromonadales</taxon>
        <taxon>Pseudoalteromonadaceae</taxon>
        <taxon>Pseudoalteromonas</taxon>
    </lineage>
</organism>
<dbReference type="InterPro" id="IPR029044">
    <property type="entry name" value="Nucleotide-diphossugar_trans"/>
</dbReference>
<evidence type="ECO:0008006" key="4">
    <source>
        <dbReference type="Google" id="ProtNLM"/>
    </source>
</evidence>
<dbReference type="RefSeq" id="WP_149604903.1">
    <property type="nucleotide sequence ID" value="NZ_SEUJ01000040.1"/>
</dbReference>
<keyword evidence="1" id="KW-1133">Transmembrane helix</keyword>